<gene>
    <name evidence="15" type="ORF">PBLR_13698</name>
</gene>
<comment type="pathway">
    <text evidence="2">Cell wall biogenesis; lipoteichoic acid biosynthesis.</text>
</comment>
<keyword evidence="4 8" id="KW-1003">Cell membrane</keyword>
<dbReference type="GO" id="GO:0046872">
    <property type="term" value="F:metal ion binding"/>
    <property type="evidence" value="ECO:0007669"/>
    <property type="project" value="UniProtKB-KW"/>
</dbReference>
<dbReference type="PIRSF" id="PIRSF005091">
    <property type="entry name" value="Mmb_sulf_HI1246"/>
    <property type="match status" value="1"/>
</dbReference>
<comment type="PTM">
    <text evidence="12">The conversion to 3-oxoalanine (also known as C-formylglycine, FGly), of a serine or cysteine residue in prokaryotes and of a cysteine residue in eukaryotes, is critical for catalytic activity.</text>
</comment>
<dbReference type="CDD" id="cd16015">
    <property type="entry name" value="LTA_synthase"/>
    <property type="match status" value="1"/>
</dbReference>
<feature type="transmembrane region" description="Helical" evidence="13">
    <location>
        <begin position="81"/>
        <end position="103"/>
    </location>
</feature>
<proteinExistence type="inferred from homology"/>
<feature type="active site" evidence="9">
    <location>
        <position position="331"/>
    </location>
</feature>
<dbReference type="GO" id="GO:0016740">
    <property type="term" value="F:transferase activity"/>
    <property type="evidence" value="ECO:0007669"/>
    <property type="project" value="UniProtKB-KW"/>
</dbReference>
<dbReference type="Gene3D" id="3.40.720.10">
    <property type="entry name" value="Alkaline Phosphatase, subunit A"/>
    <property type="match status" value="1"/>
</dbReference>
<organism evidence="15 16">
    <name type="scientific">Paenibacillus alvei</name>
    <name type="common">Bacillus alvei</name>
    <dbReference type="NCBI Taxonomy" id="44250"/>
    <lineage>
        <taxon>Bacteria</taxon>
        <taxon>Bacillati</taxon>
        <taxon>Bacillota</taxon>
        <taxon>Bacilli</taxon>
        <taxon>Bacillales</taxon>
        <taxon>Paenibacillaceae</taxon>
        <taxon>Paenibacillus</taxon>
    </lineage>
</organism>
<dbReference type="Pfam" id="PF00884">
    <property type="entry name" value="Sulfatase"/>
    <property type="match status" value="1"/>
</dbReference>
<dbReference type="EMBL" id="LS992241">
    <property type="protein sequence ID" value="SYX85276.1"/>
    <property type="molecule type" value="Genomic_DNA"/>
</dbReference>
<feature type="binding site" evidence="11">
    <location>
        <position position="331"/>
    </location>
    <ligand>
        <name>Mn(2+)</name>
        <dbReference type="ChEBI" id="CHEBI:29035"/>
    </ligand>
</feature>
<name>A0A383RG75_PAEAL</name>
<comment type="subcellular location">
    <subcellularLocation>
        <location evidence="1">Cell membrane</location>
        <topology evidence="1">Multi-pass membrane protein</topology>
    </subcellularLocation>
</comment>
<evidence type="ECO:0000256" key="5">
    <source>
        <dbReference type="ARBA" id="ARBA00022692"/>
    </source>
</evidence>
<feature type="domain" description="Sulfatase N-terminal" evidence="14">
    <location>
        <begin position="281"/>
        <end position="568"/>
    </location>
</feature>
<dbReference type="InterPro" id="IPR017850">
    <property type="entry name" value="Alkaline_phosphatase_core_sf"/>
</dbReference>
<dbReference type="PANTHER" id="PTHR47371">
    <property type="entry name" value="LIPOTEICHOIC ACID SYNTHASE"/>
    <property type="match status" value="1"/>
</dbReference>
<feature type="transmembrane region" description="Helical" evidence="13">
    <location>
        <begin position="177"/>
        <end position="198"/>
    </location>
</feature>
<evidence type="ECO:0000256" key="11">
    <source>
        <dbReference type="PIRSR" id="PIRSR005091-3"/>
    </source>
</evidence>
<feature type="transmembrane region" description="Helical" evidence="13">
    <location>
        <begin position="135"/>
        <end position="156"/>
    </location>
</feature>
<evidence type="ECO:0000256" key="9">
    <source>
        <dbReference type="PIRSR" id="PIRSR005091-1"/>
    </source>
</evidence>
<dbReference type="Proteomes" id="UP000304148">
    <property type="component" value="Chromosome"/>
</dbReference>
<evidence type="ECO:0000313" key="16">
    <source>
        <dbReference type="Proteomes" id="UP000304148"/>
    </source>
</evidence>
<evidence type="ECO:0000256" key="13">
    <source>
        <dbReference type="SAM" id="Phobius"/>
    </source>
</evidence>
<keyword evidence="7 8" id="KW-0472">Membrane</keyword>
<dbReference type="AlphaFoldDB" id="A0A383RG75"/>
<feature type="transmembrane region" description="Helical" evidence="13">
    <location>
        <begin position="21"/>
        <end position="41"/>
    </location>
</feature>
<dbReference type="InterPro" id="IPR012160">
    <property type="entry name" value="LtaS-like"/>
</dbReference>
<keyword evidence="5 13" id="KW-0812">Transmembrane</keyword>
<feature type="binding site" evidence="11">
    <location>
        <position position="289"/>
    </location>
    <ligand>
        <name>Mn(2+)</name>
        <dbReference type="ChEBI" id="CHEBI:29035"/>
    </ligand>
</feature>
<evidence type="ECO:0000256" key="7">
    <source>
        <dbReference type="ARBA" id="ARBA00023136"/>
    </source>
</evidence>
<accession>A0A383RG75</accession>
<keyword evidence="10" id="KW-0464">Manganese</keyword>
<evidence type="ECO:0000313" key="15">
    <source>
        <dbReference type="EMBL" id="SYX85276.1"/>
    </source>
</evidence>
<keyword evidence="15" id="KW-0808">Transferase</keyword>
<dbReference type="PANTHER" id="PTHR47371:SF3">
    <property type="entry name" value="PHOSPHOGLYCEROL TRANSFERASE I"/>
    <property type="match status" value="1"/>
</dbReference>
<evidence type="ECO:0000256" key="1">
    <source>
        <dbReference type="ARBA" id="ARBA00004651"/>
    </source>
</evidence>
<comment type="similarity">
    <text evidence="3 8">Belongs to the LTA synthase family.</text>
</comment>
<dbReference type="GO" id="GO:0005886">
    <property type="term" value="C:plasma membrane"/>
    <property type="evidence" value="ECO:0007669"/>
    <property type="project" value="UniProtKB-SubCell"/>
</dbReference>
<evidence type="ECO:0000256" key="3">
    <source>
        <dbReference type="ARBA" id="ARBA00009983"/>
    </source>
</evidence>
<evidence type="ECO:0000256" key="10">
    <source>
        <dbReference type="PIRSR" id="PIRSR005091-2"/>
    </source>
</evidence>
<reference evidence="16" key="1">
    <citation type="submission" date="2018-08" db="EMBL/GenBank/DDBJ databases">
        <authorList>
            <person name="Chevrot R."/>
        </authorList>
    </citation>
    <scope>NUCLEOTIDE SEQUENCE [LARGE SCALE GENOMIC DNA]</scope>
</reference>
<feature type="transmembrane region" description="Helical" evidence="13">
    <location>
        <begin position="57"/>
        <end position="74"/>
    </location>
</feature>
<protein>
    <submittedName>
        <fullName evidence="15">Phosphoglycerol transferase</fullName>
    </submittedName>
</protein>
<keyword evidence="6 13" id="KW-1133">Transmembrane helix</keyword>
<evidence type="ECO:0000256" key="6">
    <source>
        <dbReference type="ARBA" id="ARBA00022989"/>
    </source>
</evidence>
<dbReference type="RefSeq" id="WP_138186960.1">
    <property type="nucleotide sequence ID" value="NZ_LS992241.1"/>
</dbReference>
<feature type="binding site" evidence="11">
    <location>
        <position position="503"/>
    </location>
    <ligand>
        <name>Mn(2+)</name>
        <dbReference type="ChEBI" id="CHEBI:29035"/>
    </ligand>
</feature>
<feature type="binding site" evidence="10">
    <location>
        <position position="444"/>
    </location>
    <ligand>
        <name>substrate</name>
    </ligand>
</feature>
<evidence type="ECO:0000256" key="4">
    <source>
        <dbReference type="ARBA" id="ARBA00022475"/>
    </source>
</evidence>
<keyword evidence="10" id="KW-0479">Metal-binding</keyword>
<dbReference type="InterPro" id="IPR000917">
    <property type="entry name" value="Sulfatase_N"/>
</dbReference>
<feature type="modified residue" description="3-oxoalanine (Ser)" evidence="12">
    <location>
        <position position="75"/>
    </location>
</feature>
<evidence type="ECO:0000259" key="14">
    <source>
        <dbReference type="Pfam" id="PF00884"/>
    </source>
</evidence>
<dbReference type="Gene3D" id="3.30.1120.170">
    <property type="match status" value="1"/>
</dbReference>
<evidence type="ECO:0000256" key="8">
    <source>
        <dbReference type="PIRNR" id="PIRNR005091"/>
    </source>
</evidence>
<evidence type="ECO:0000256" key="12">
    <source>
        <dbReference type="PIRSR" id="PIRSR600917-52"/>
    </source>
</evidence>
<sequence length="660" mass="75567">MNSSMYGSYHNSSRRLSFSSIFGRFDMVWFIVLIMWKLFWFDRTLSIPYMTMTTPDFFVALGAVILIAGWTFWLSKRWRTMVLLVLNVLLTILIFSDLVYFRYFQDFITVPVLLQAGQVSSLGDSIASLIHIGDIWLFIDWIIVIPLTIMYFRVLSKERREHRSGYSLSSERRRRPAWVSRLITYILSLVIGALMMAVPIHQATTTWASGVFSSNWWNASIYNITGLFGFHGYDVYRYAELKWFGGNKLSEEELDKAQHWFDDHRAKLQGPPASFGKYKGSNVIIVQAEAFENFVIGKSFNGQEITPNLNKLLKESMYFSRFSHQTGQGRTSDADFGVNASLHPLPTGSVFIRYPDQTYDSLPSILKSSGYSTGAYHAYDAGFWNRYIMYSNMGYDTFMSRTDYKIDEPLGWSLGDKSFLHQSVAHMADGKSPFYSFLITLTSHHPYKLPADKQELNVEPYQDTIFGDYLQAIHYVDAALGEMIEDLKQRGLWDKTIWMMYGDHDNSIEDREPLARMLGHEISDFDMLEMKNQVPLIVHLPDGANAGTYDTVSGQLDVEPTLLHWLGIDASDKHLMGQNLLNPANRLVIFRNGSYTNGSVYYVPSADGLLEHGTCYDYGTRQPTDVAACQPFAAEAQNRLHISDQVIMNNAIKQLRERKK</sequence>
<evidence type="ECO:0000256" key="2">
    <source>
        <dbReference type="ARBA" id="ARBA00004936"/>
    </source>
</evidence>
<feature type="binding site" evidence="11">
    <location>
        <position position="504"/>
    </location>
    <ligand>
        <name>Mn(2+)</name>
        <dbReference type="ChEBI" id="CHEBI:29035"/>
    </ligand>
</feature>
<dbReference type="InterPro" id="IPR050448">
    <property type="entry name" value="OpgB/LTA_synthase_biosynth"/>
</dbReference>
<dbReference type="SUPFAM" id="SSF53649">
    <property type="entry name" value="Alkaline phosphatase-like"/>
    <property type="match status" value="1"/>
</dbReference>